<protein>
    <submittedName>
        <fullName evidence="1">Uncharacterized protein</fullName>
    </submittedName>
</protein>
<proteinExistence type="predicted"/>
<accession>A0ABX2E4L9</accession>
<keyword evidence="2" id="KW-1185">Reference proteome</keyword>
<reference evidence="1 2" key="1">
    <citation type="journal article" date="2015" name="Int. J. Syst. Evol. Microbiol.">
        <title>Winogradskyella litoriviva sp. nov., isolated from coastal seawater.</title>
        <authorList>
            <person name="Nedashkovskaya O.I."/>
            <person name="Kukhlevskiy A.D."/>
            <person name="Zhukova N.V."/>
            <person name="Kim S.J."/>
            <person name="Rhee S.K."/>
            <person name="Mikhailov V.V."/>
        </authorList>
    </citation>
    <scope>NUCLEOTIDE SEQUENCE [LARGE SCALE GENOMIC DNA]</scope>
    <source>
        <strain evidence="1 2">KMM6491</strain>
    </source>
</reference>
<dbReference type="RefSeq" id="WP_173300362.1">
    <property type="nucleotide sequence ID" value="NZ_JABRWQ010000002.1"/>
</dbReference>
<name>A0ABX2E4L9_9FLAO</name>
<dbReference type="Proteomes" id="UP000805085">
    <property type="component" value="Unassembled WGS sequence"/>
</dbReference>
<evidence type="ECO:0000313" key="1">
    <source>
        <dbReference type="EMBL" id="NRD22729.1"/>
    </source>
</evidence>
<evidence type="ECO:0000313" key="2">
    <source>
        <dbReference type="Proteomes" id="UP000805085"/>
    </source>
</evidence>
<comment type="caution">
    <text evidence="1">The sequence shown here is derived from an EMBL/GenBank/DDBJ whole genome shotgun (WGS) entry which is preliminary data.</text>
</comment>
<dbReference type="EMBL" id="JABRWQ010000002">
    <property type="protein sequence ID" value="NRD22729.1"/>
    <property type="molecule type" value="Genomic_DNA"/>
</dbReference>
<organism evidence="1 2">
    <name type="scientific">Winogradskyella litoriviva</name>
    <dbReference type="NCBI Taxonomy" id="1220182"/>
    <lineage>
        <taxon>Bacteria</taxon>
        <taxon>Pseudomonadati</taxon>
        <taxon>Bacteroidota</taxon>
        <taxon>Flavobacteriia</taxon>
        <taxon>Flavobacteriales</taxon>
        <taxon>Flavobacteriaceae</taxon>
        <taxon>Winogradskyella</taxon>
    </lineage>
</organism>
<gene>
    <name evidence="1" type="ORF">HNV10_05725</name>
</gene>
<sequence length="476" mass="53452">MKKIILTLLITLPLLSFGQKIKIKKGIVTFDGKEVAKLDDNTRDHYKFTTLTGDKAFDVVFKGMSASNLEGFQWLEMTSATGKKTEIPYEVLMTSFSVSKLIIKLLSEKYKLITSNGIDMAKVDEFFAVEREVLSDKYAQAVVAAKTDEAERQKTVGKYNPFVKDDGTVLFGGSQGTNIVGRASFYNNTYTVKDLDGIVVGTAKGCSTCTAVDATTYTDESFKFDYGSKTMMTGRFSRSFAQIFVEELLGRGYTLGHEAKAYKKRLHNERVNVAKEQSINLYGVAGKVTDDEGKIYKGTIYAVFEKLELDQSQQESGIYDTNSIDNYGKFVSVKYKNEKNRDRIKKFAAKDNVTFCADDEGIEKCFMGMKTKGNALKKLSNASNLGFDNSYFYEIIYEKNGHMVLSKPGEEGTYVLKFTDQKVGFMIDSRKNDKISEKLAKFVANCKNLSEDINNGEFDLSNLDNLKQIVDEYCKK</sequence>